<evidence type="ECO:0000313" key="2">
    <source>
        <dbReference type="Proteomes" id="UP001431429"/>
    </source>
</evidence>
<evidence type="ECO:0000313" key="1">
    <source>
        <dbReference type="EMBL" id="MCM2393395.1"/>
    </source>
</evidence>
<proteinExistence type="predicted"/>
<dbReference type="Proteomes" id="UP001431429">
    <property type="component" value="Unassembled WGS sequence"/>
</dbReference>
<reference evidence="1" key="1">
    <citation type="submission" date="2022-06" db="EMBL/GenBank/DDBJ databases">
        <title>Genome public.</title>
        <authorList>
            <person name="Sun Q."/>
        </authorList>
    </citation>
    <scope>NUCLEOTIDE SEQUENCE</scope>
    <source>
        <strain evidence="1">CWNU-1</strain>
    </source>
</reference>
<name>A0ABT0UZ69_9ACTN</name>
<accession>A0ABT0UZ69</accession>
<organism evidence="1 2">
    <name type="scientific">Streptomyces albipurpureus</name>
    <dbReference type="NCBI Taxonomy" id="2897419"/>
    <lineage>
        <taxon>Bacteria</taxon>
        <taxon>Bacillati</taxon>
        <taxon>Actinomycetota</taxon>
        <taxon>Actinomycetes</taxon>
        <taxon>Kitasatosporales</taxon>
        <taxon>Streptomycetaceae</taxon>
        <taxon>Streptomyces</taxon>
    </lineage>
</organism>
<dbReference type="EMBL" id="JAMQAW010000072">
    <property type="protein sequence ID" value="MCM2393395.1"/>
    <property type="molecule type" value="Genomic_DNA"/>
</dbReference>
<protein>
    <submittedName>
        <fullName evidence="1">Uncharacterized protein</fullName>
    </submittedName>
</protein>
<sequence>MNDRIGPGGEVTHGEEEVIVVVRRPRDRKERVFAAAGDLFKERRYHNAPSRKSLCRSHHACFVPAFP</sequence>
<dbReference type="RefSeq" id="WP_250923696.1">
    <property type="nucleotide sequence ID" value="NZ_JAMQAW010000072.1"/>
</dbReference>
<comment type="caution">
    <text evidence="1">The sequence shown here is derived from an EMBL/GenBank/DDBJ whole genome shotgun (WGS) entry which is preliminary data.</text>
</comment>
<gene>
    <name evidence="1" type="ORF">NBG84_34850</name>
</gene>
<keyword evidence="2" id="KW-1185">Reference proteome</keyword>